<keyword evidence="2" id="KW-1185">Reference proteome</keyword>
<dbReference type="STRING" id="1129794.C427_3319"/>
<name>K6ZQ66_9ALTE</name>
<protein>
    <submittedName>
        <fullName evidence="1">Uncharacterized protein</fullName>
    </submittedName>
</protein>
<sequence>MDKKLKEICNVTSEVVAGADKVSLWTFQDNYSKIVSIVNYQRINKYGDTVEIKLEDFGTYFDAIISSEVTRASDAREHPQTACAKDVYFKPDNVYSLLDFILHHNFKPIGIICCESVGKIY</sequence>
<dbReference type="PATRIC" id="fig|1129794.4.peg.3299"/>
<organism evidence="1 2">
    <name type="scientific">Paraglaciecola psychrophila 170</name>
    <dbReference type="NCBI Taxonomy" id="1129794"/>
    <lineage>
        <taxon>Bacteria</taxon>
        <taxon>Pseudomonadati</taxon>
        <taxon>Pseudomonadota</taxon>
        <taxon>Gammaproteobacteria</taxon>
        <taxon>Alteromonadales</taxon>
        <taxon>Alteromonadaceae</taxon>
        <taxon>Paraglaciecola</taxon>
    </lineage>
</organism>
<dbReference type="AlphaFoldDB" id="K6ZQ66"/>
<dbReference type="eggNOG" id="COG2203">
    <property type="taxonomic scope" value="Bacteria"/>
</dbReference>
<reference evidence="1 2" key="1">
    <citation type="journal article" date="2013" name="Genome Announc.">
        <title>Complete Genome Sequence of Glaciecola psychrophila Strain 170T.</title>
        <authorList>
            <person name="Yin J."/>
            <person name="Chen J."/>
            <person name="Liu G."/>
            <person name="Yu Y."/>
            <person name="Song L."/>
            <person name="Wang X."/>
            <person name="Qu X."/>
        </authorList>
    </citation>
    <scope>NUCLEOTIDE SEQUENCE [LARGE SCALE GENOMIC DNA]</scope>
    <source>
        <strain evidence="1 2">170</strain>
    </source>
</reference>
<dbReference type="OrthoDB" id="194044at2"/>
<gene>
    <name evidence="1" type="ORF">C427_3319</name>
</gene>
<dbReference type="HOGENOM" id="CLU_2035765_0_0_6"/>
<dbReference type="SUPFAM" id="SSF55781">
    <property type="entry name" value="GAF domain-like"/>
    <property type="match status" value="1"/>
</dbReference>
<accession>K6ZQ66</accession>
<dbReference type="EMBL" id="CP003837">
    <property type="protein sequence ID" value="AGH45428.1"/>
    <property type="molecule type" value="Genomic_DNA"/>
</dbReference>
<dbReference type="KEGG" id="gps:C427_3319"/>
<evidence type="ECO:0000313" key="2">
    <source>
        <dbReference type="Proteomes" id="UP000011864"/>
    </source>
</evidence>
<proteinExistence type="predicted"/>
<dbReference type="Proteomes" id="UP000011864">
    <property type="component" value="Chromosome"/>
</dbReference>
<evidence type="ECO:0000313" key="1">
    <source>
        <dbReference type="EMBL" id="AGH45428.1"/>
    </source>
</evidence>